<dbReference type="Proteomes" id="UP001501570">
    <property type="component" value="Unassembled WGS sequence"/>
</dbReference>
<feature type="region of interest" description="Disordered" evidence="2">
    <location>
        <begin position="90"/>
        <end position="113"/>
    </location>
</feature>
<feature type="compositionally biased region" description="Pro residues" evidence="2">
    <location>
        <begin position="190"/>
        <end position="212"/>
    </location>
</feature>
<evidence type="ECO:0000259" key="3">
    <source>
        <dbReference type="Pfam" id="PF02397"/>
    </source>
</evidence>
<proteinExistence type="inferred from homology"/>
<organism evidence="4 5">
    <name type="scientific">Rugosimonospora acidiphila</name>
    <dbReference type="NCBI Taxonomy" id="556531"/>
    <lineage>
        <taxon>Bacteria</taxon>
        <taxon>Bacillati</taxon>
        <taxon>Actinomycetota</taxon>
        <taxon>Actinomycetes</taxon>
        <taxon>Micromonosporales</taxon>
        <taxon>Micromonosporaceae</taxon>
        <taxon>Rugosimonospora</taxon>
    </lineage>
</organism>
<keyword evidence="5" id="KW-1185">Reference proteome</keyword>
<dbReference type="PANTHER" id="PTHR30576">
    <property type="entry name" value="COLANIC BIOSYNTHESIS UDP-GLUCOSE LIPID CARRIER TRANSFERASE"/>
    <property type="match status" value="1"/>
</dbReference>
<dbReference type="InterPro" id="IPR003362">
    <property type="entry name" value="Bact_transf"/>
</dbReference>
<dbReference type="PANTHER" id="PTHR30576:SF0">
    <property type="entry name" value="UNDECAPRENYL-PHOSPHATE N-ACETYLGALACTOSAMINYL 1-PHOSPHATE TRANSFERASE-RELATED"/>
    <property type="match status" value="1"/>
</dbReference>
<protein>
    <recommendedName>
        <fullName evidence="3">Bacterial sugar transferase domain-containing protein</fullName>
    </recommendedName>
</protein>
<reference evidence="5" key="1">
    <citation type="journal article" date="2019" name="Int. J. Syst. Evol. Microbiol.">
        <title>The Global Catalogue of Microorganisms (GCM) 10K type strain sequencing project: providing services to taxonomists for standard genome sequencing and annotation.</title>
        <authorList>
            <consortium name="The Broad Institute Genomics Platform"/>
            <consortium name="The Broad Institute Genome Sequencing Center for Infectious Disease"/>
            <person name="Wu L."/>
            <person name="Ma J."/>
        </authorList>
    </citation>
    <scope>NUCLEOTIDE SEQUENCE [LARGE SCALE GENOMIC DNA]</scope>
    <source>
        <strain evidence="5">JCM 18304</strain>
    </source>
</reference>
<comment type="caution">
    <text evidence="4">The sequence shown here is derived from an EMBL/GenBank/DDBJ whole genome shotgun (WGS) entry which is preliminary data.</text>
</comment>
<dbReference type="RefSeq" id="WP_345637485.1">
    <property type="nucleotide sequence ID" value="NZ_BAABJQ010000034.1"/>
</dbReference>
<gene>
    <name evidence="4" type="ORF">GCM10023322_72220</name>
</gene>
<evidence type="ECO:0000313" key="4">
    <source>
        <dbReference type="EMBL" id="GAA5198578.1"/>
    </source>
</evidence>
<feature type="domain" description="Bacterial sugar transferase" evidence="3">
    <location>
        <begin position="446"/>
        <end position="623"/>
    </location>
</feature>
<accession>A0ABP9SQ04</accession>
<feature type="region of interest" description="Disordered" evidence="2">
    <location>
        <begin position="48"/>
        <end position="77"/>
    </location>
</feature>
<feature type="compositionally biased region" description="Low complexity" evidence="2">
    <location>
        <begin position="213"/>
        <end position="228"/>
    </location>
</feature>
<comment type="similarity">
    <text evidence="1">Belongs to the bacterial sugar transferase family.</text>
</comment>
<feature type="region of interest" description="Disordered" evidence="2">
    <location>
        <begin position="180"/>
        <end position="230"/>
    </location>
</feature>
<evidence type="ECO:0000256" key="2">
    <source>
        <dbReference type="SAM" id="MobiDB-lite"/>
    </source>
</evidence>
<dbReference type="Pfam" id="PF02397">
    <property type="entry name" value="Bac_transf"/>
    <property type="match status" value="1"/>
</dbReference>
<evidence type="ECO:0000256" key="1">
    <source>
        <dbReference type="ARBA" id="ARBA00006464"/>
    </source>
</evidence>
<dbReference type="EMBL" id="BAABJQ010000034">
    <property type="protein sequence ID" value="GAA5198578.1"/>
    <property type="molecule type" value="Genomic_DNA"/>
</dbReference>
<evidence type="ECO:0000313" key="5">
    <source>
        <dbReference type="Proteomes" id="UP001501570"/>
    </source>
</evidence>
<sequence length="630" mass="66249">MKLFLTPGGAAEIRTASARVDGGAPPLDVALPDAPPLDVVPLDVVLPDSAPLGAGQPDSAAGSPPDATPPGLARCGAPSIAAPTVEVPTVEAPTVEAPTVEAPTVEAPTVEAPTVEVRTIDTATVEVPTVPARTVPTRTVPTRTVPTRTVPTRTVDPRAVESRTVGLPTVALRAAVPPAGDLGITRRRPAPPVPAGAQAPPAPHGPPSPVSPVSPAVQAPPAVAAPPAVRTPPFAPAPPFEQTAPFAPAPAFAPAQTFVQTPPFGQTLPAVGAPPFVPSPPAGQAPVIQAPVIQRPVIQAPVIQAPVIQPAGQAPPVGQDPRVTARARAAVPGRVRVVVIEPPVAGGPADRLADEFETVRLAAPIEPERLRLVLAQVRPRLLLLKHSLDEADDRLIAVCRASNVEVMVLARPVYGLVRPVRMRRFGGLPWLRLRYAGRRPGGLRVKRCIDIALTVLTAPLSVPLMVLIAAAVSVGGPPLFVQNRVGAGGRPFRLVKFRTLPVDAERDTGPVLIGRDDPRVTGVGRLLRRSRMDELPQLWNVLRGDMSLVGPRPERPEFIAEFRRALPHYDLRHLTRPGLTGIAQLTGGYAATVEEKLRCDLLYVNCRSLRLDLSLLAMTMLDALRGFPRG</sequence>
<name>A0ABP9SQ04_9ACTN</name>